<dbReference type="Gene3D" id="2.30.30.940">
    <property type="match status" value="1"/>
</dbReference>
<keyword evidence="1" id="KW-0547">Nucleotide-binding</keyword>
<dbReference type="InterPro" id="IPR050534">
    <property type="entry name" value="Coronavir_polyprotein_1ab"/>
</dbReference>
<evidence type="ECO:0000313" key="5">
    <source>
        <dbReference type="EMBL" id="PHY94164.1"/>
    </source>
</evidence>
<dbReference type="RefSeq" id="WP_099541152.1">
    <property type="nucleotide sequence ID" value="NZ_PEBQ01000103.1"/>
</dbReference>
<comment type="caution">
    <text evidence="5">The sequence shown here is derived from an EMBL/GenBank/DDBJ whole genome shotgun (WGS) entry which is preliminary data.</text>
</comment>
<evidence type="ECO:0000256" key="3">
    <source>
        <dbReference type="SAM" id="MobiDB-lite"/>
    </source>
</evidence>
<dbReference type="AlphaFoldDB" id="A0A2G4RC70"/>
<dbReference type="OrthoDB" id="1826980at2"/>
<dbReference type="InterPro" id="IPR027417">
    <property type="entry name" value="P-loop_NTPase"/>
</dbReference>
<evidence type="ECO:0000256" key="1">
    <source>
        <dbReference type="ARBA" id="ARBA00022741"/>
    </source>
</evidence>
<name>A0A2G4RC70_9PROT</name>
<dbReference type="Gene3D" id="3.40.50.300">
    <property type="entry name" value="P-loop containing nucleotide triphosphate hydrolases"/>
    <property type="match status" value="2"/>
</dbReference>
<dbReference type="EMBL" id="PEBQ01000103">
    <property type="protein sequence ID" value="PHY94164.1"/>
    <property type="molecule type" value="Genomic_DNA"/>
</dbReference>
<dbReference type="GO" id="GO:0009338">
    <property type="term" value="C:exodeoxyribonuclease V complex"/>
    <property type="evidence" value="ECO:0007669"/>
    <property type="project" value="TreeGrafter"/>
</dbReference>
<dbReference type="Proteomes" id="UP000228751">
    <property type="component" value="Unassembled WGS sequence"/>
</dbReference>
<protein>
    <recommendedName>
        <fullName evidence="4">UvrD-like helicase C-terminal domain-containing protein</fullName>
    </recommendedName>
</protein>
<feature type="compositionally biased region" description="Low complexity" evidence="3">
    <location>
        <begin position="1054"/>
        <end position="1069"/>
    </location>
</feature>
<dbReference type="SUPFAM" id="SSF52540">
    <property type="entry name" value="P-loop containing nucleoside triphosphate hydrolases"/>
    <property type="match status" value="2"/>
</dbReference>
<dbReference type="GO" id="GO:0005524">
    <property type="term" value="F:ATP binding"/>
    <property type="evidence" value="ECO:0007669"/>
    <property type="project" value="UniProtKB-KW"/>
</dbReference>
<feature type="compositionally biased region" description="Polar residues" evidence="3">
    <location>
        <begin position="1011"/>
        <end position="1028"/>
    </location>
</feature>
<dbReference type="Pfam" id="PF13245">
    <property type="entry name" value="AAA_19"/>
    <property type="match status" value="1"/>
</dbReference>
<evidence type="ECO:0000256" key="2">
    <source>
        <dbReference type="ARBA" id="ARBA00022840"/>
    </source>
</evidence>
<proteinExistence type="predicted"/>
<evidence type="ECO:0000313" key="6">
    <source>
        <dbReference type="Proteomes" id="UP000228751"/>
    </source>
</evidence>
<dbReference type="PANTHER" id="PTHR43788:SF6">
    <property type="entry name" value="DNA HELICASE B"/>
    <property type="match status" value="1"/>
</dbReference>
<keyword evidence="2" id="KW-0067">ATP-binding</keyword>
<feature type="compositionally biased region" description="Low complexity" evidence="3">
    <location>
        <begin position="888"/>
        <end position="903"/>
    </location>
</feature>
<sequence>MFILYIRSTWINTARRKVLVLRVVVKKILFPKLDGPPSDDLENYMFLGTFEDENGSLTTAKFFVRSVSHVSPGGCYEVEGDWKRTAKGEEFNSWCLIPSVPDTFALSCVYLNGLFPPEMCGTSALSRRLSALTREYGPDVLVRALATPTILTRLSDQPEIFAANILRLWEAATRESHMALMMHRAGFTTGDLDMVWRGCAFKVAERIGGDPYQLVAIPGIDVAKADMLFRTLGGNPYDPRRIAGIIRRSLMASEGLSATNDDGEKIGFTAHVEFPGSTAVDVTDILTSGKAEPLRDDLISGIDPKIGMRLDVLRDFLSKPQEALKFGLRIRKTRDGRTLVARERVYQAEVRVARNIARLLQALPLKDKATVQATCRNLFNQPDFQRFDAVQRTAVEMACYERFCVITGGPGTGKSTILDAVIAARVAMGTEKRSFLLGAPTATAALRMTETTGLDAATIQSLLKCKGEKAGGEQWFDFNRNNPLPSGCTVYVDEGSMVDIFLSDHLLDAIPTDASLLILGDDGQLMSVGPGAFLENLLNTRTMAGDRVVPAICLQNTYRSNPKSNLAIQAKEIRYGGVPSINGDSSGGTSMQSVVPEKISNFIVYAMSNVMPALGIQNPLKDVAVLGPQNPGVGGLWEINSQMSRYFNPKGAKIPGLSAPRFAKEMPVPRVGDRVMRRKNVKGDKLCVNGSRGFIEAYLPPSPADPDAKKGKIKIRFDNNEVRTEDVSWDWHKKFELAYALTIHKSQGQQYQYVLMVITPEHANMLDNSLVYTGWTRAKEGVAVVGSFDAFAGAVQRSRMNTRLTMLPDLLSEILVPGIADEFRSRWYKKPPMDDLPRPGGREKWFQTKYGNASGHKIRTIEGIKVEAPANGVQAGLRGGFPSPPSQPHSSGTGPTTPTASGSHQAPPVRYAVNQPTSSPPRPMFTGGIGYRPNIPVSSALPNPPATPSYDKKGVINHVQENTPPRQPNTSHQDATSPTHPKSNSALQPSQAVPLQAVGLQSPRRFGWSPTIRQPSADPATSNAQPTARSAAPDHVPATSRPAQPHRPVRPTTPVESPSARPVPASRPSFGFIGWRPNIHPIKQTCHEPQPEMDNEIGMEDQHYSSYEDAPSP</sequence>
<feature type="region of interest" description="Disordered" evidence="3">
    <location>
        <begin position="873"/>
        <end position="989"/>
    </location>
</feature>
<accession>A0A2G4RC70</accession>
<dbReference type="GO" id="GO:0006310">
    <property type="term" value="P:DNA recombination"/>
    <property type="evidence" value="ECO:0007669"/>
    <property type="project" value="TreeGrafter"/>
</dbReference>
<feature type="region of interest" description="Disordered" evidence="3">
    <location>
        <begin position="1005"/>
        <end position="1113"/>
    </location>
</feature>
<keyword evidence="6" id="KW-1185">Reference proteome</keyword>
<dbReference type="Pfam" id="PF13538">
    <property type="entry name" value="UvrD_C_2"/>
    <property type="match status" value="1"/>
</dbReference>
<evidence type="ECO:0000259" key="4">
    <source>
        <dbReference type="Pfam" id="PF13538"/>
    </source>
</evidence>
<dbReference type="InterPro" id="IPR027785">
    <property type="entry name" value="UvrD-like_helicase_C"/>
</dbReference>
<dbReference type="PANTHER" id="PTHR43788">
    <property type="entry name" value="DNA2/NAM7 HELICASE FAMILY MEMBER"/>
    <property type="match status" value="1"/>
</dbReference>
<feature type="compositionally biased region" description="Polar residues" evidence="3">
    <location>
        <begin position="959"/>
        <end position="989"/>
    </location>
</feature>
<feature type="domain" description="UvrD-like helicase C-terminal" evidence="4">
    <location>
        <begin position="737"/>
        <end position="785"/>
    </location>
</feature>
<gene>
    <name evidence="5" type="ORF">CSR02_07655</name>
</gene>
<organism evidence="5 6">
    <name type="scientific">Acetobacter pomorum</name>
    <dbReference type="NCBI Taxonomy" id="65959"/>
    <lineage>
        <taxon>Bacteria</taxon>
        <taxon>Pseudomonadati</taxon>
        <taxon>Pseudomonadota</taxon>
        <taxon>Alphaproteobacteria</taxon>
        <taxon>Acetobacterales</taxon>
        <taxon>Acetobacteraceae</taxon>
        <taxon>Acetobacter</taxon>
    </lineage>
</organism>
<reference evidence="5 6" key="1">
    <citation type="submission" date="2017-10" db="EMBL/GenBank/DDBJ databases">
        <title>Genomic analysis of the genus Acetobacter.</title>
        <authorList>
            <person name="Kim K.H."/>
            <person name="Chun B.H."/>
            <person name="Son A.R."/>
            <person name="Jeon C.O."/>
        </authorList>
    </citation>
    <scope>NUCLEOTIDE SEQUENCE [LARGE SCALE GENOMIC DNA]</scope>
    <source>
        <strain evidence="5 6">LHT 2458</strain>
    </source>
</reference>
<dbReference type="CDD" id="cd17933">
    <property type="entry name" value="DEXSc_RecD-like"/>
    <property type="match status" value="1"/>
</dbReference>
<dbReference type="CDD" id="cd18809">
    <property type="entry name" value="SF1_C_RecD"/>
    <property type="match status" value="1"/>
</dbReference>
<dbReference type="GO" id="GO:0017116">
    <property type="term" value="F:single-stranded DNA helicase activity"/>
    <property type="evidence" value="ECO:0007669"/>
    <property type="project" value="TreeGrafter"/>
</dbReference>